<dbReference type="CDD" id="cd02440">
    <property type="entry name" value="AdoMet_MTases"/>
    <property type="match status" value="1"/>
</dbReference>
<accession>A0AAD9GAR3</accession>
<evidence type="ECO:0000256" key="7">
    <source>
        <dbReference type="ARBA" id="ARBA00048424"/>
    </source>
</evidence>
<dbReference type="GO" id="GO:0016791">
    <property type="term" value="F:phosphatase activity"/>
    <property type="evidence" value="ECO:0007669"/>
    <property type="project" value="InterPro"/>
</dbReference>
<comment type="caution">
    <text evidence="10">The sequence shown here is derived from an EMBL/GenBank/DDBJ whole genome shotgun (WGS) entry which is preliminary data.</text>
</comment>
<name>A0AAD9GAR3_9STRA</name>
<dbReference type="FunFam" id="3.90.190.10:FF:000152">
    <property type="entry name" value="Tyrosine phosphatase, putative"/>
    <property type="match status" value="1"/>
</dbReference>
<dbReference type="PRINTS" id="PR01911">
    <property type="entry name" value="PFDSPHPHTASE"/>
</dbReference>
<dbReference type="Pfam" id="PF03162">
    <property type="entry name" value="Y_phosphatase2"/>
    <property type="match status" value="1"/>
</dbReference>
<evidence type="ECO:0000256" key="2">
    <source>
        <dbReference type="ARBA" id="ARBA00022801"/>
    </source>
</evidence>
<dbReference type="PROSITE" id="PS00383">
    <property type="entry name" value="TYR_PHOSPHATASE_1"/>
    <property type="match status" value="1"/>
</dbReference>
<dbReference type="SUPFAM" id="SSF52799">
    <property type="entry name" value="(Phosphotyrosine protein) phosphatases II"/>
    <property type="match status" value="1"/>
</dbReference>
<proteinExistence type="inferred from homology"/>
<comment type="similarity">
    <text evidence="3">Belongs to the protein-tyrosine phosphatase family. Atypical dual-specificity phosphatase Siw14-like subfamily.</text>
</comment>
<dbReference type="SUPFAM" id="SSF53335">
    <property type="entry name" value="S-adenosyl-L-methionine-dependent methyltransferases"/>
    <property type="match status" value="1"/>
</dbReference>
<dbReference type="CDD" id="cd14528">
    <property type="entry name" value="PFA-DSP_Siw14"/>
    <property type="match status" value="1"/>
</dbReference>
<evidence type="ECO:0000256" key="5">
    <source>
        <dbReference type="ARBA" id="ARBA00047562"/>
    </source>
</evidence>
<comment type="catalytic activity">
    <reaction evidence="6">
        <text>1,5-bis(diphospho)-1D-myo-inositol 2,3,4,6-tetrakisphosphate + H2O = 1-diphospho-1D-myo-inositol 2,3,4,5,6-pentakisphosphate + phosphate + 2 H(+)</text>
        <dbReference type="Rhea" id="RHEA:79699"/>
        <dbReference type="ChEBI" id="CHEBI:15377"/>
        <dbReference type="ChEBI" id="CHEBI:15378"/>
        <dbReference type="ChEBI" id="CHEBI:43474"/>
        <dbReference type="ChEBI" id="CHEBI:74946"/>
        <dbReference type="ChEBI" id="CHEBI:77983"/>
        <dbReference type="EC" id="3.6.1.52"/>
    </reaction>
    <physiologicalReaction direction="left-to-right" evidence="6">
        <dbReference type="Rhea" id="RHEA:79700"/>
    </physiologicalReaction>
</comment>
<dbReference type="GO" id="GO:0008486">
    <property type="term" value="F:diphosphoinositol-polyphosphate diphosphatase activity"/>
    <property type="evidence" value="ECO:0007669"/>
    <property type="project" value="UniProtKB-EC"/>
</dbReference>
<dbReference type="EMBL" id="JASMQC010000024">
    <property type="protein sequence ID" value="KAK1934998.1"/>
    <property type="molecule type" value="Genomic_DNA"/>
</dbReference>
<dbReference type="EC" id="3.6.1.52" evidence="1"/>
<feature type="domain" description="Tyrosine-protein phosphatase" evidence="8">
    <location>
        <begin position="320"/>
        <end position="472"/>
    </location>
</feature>
<dbReference type="PROSITE" id="PS50056">
    <property type="entry name" value="TYR_PHOSPHATASE_2"/>
    <property type="match status" value="1"/>
</dbReference>
<keyword evidence="2" id="KW-0378">Hydrolase</keyword>
<evidence type="ECO:0000313" key="11">
    <source>
        <dbReference type="Proteomes" id="UP001259832"/>
    </source>
</evidence>
<evidence type="ECO:0000256" key="3">
    <source>
        <dbReference type="ARBA" id="ARBA00044949"/>
    </source>
</evidence>
<sequence>MSPKPKTDSLFRWIEEREREHLEAASSSWGRVLDSGTGRHSLTWLLKGDASSLIKEVVAVTGEKPLANELSAEFAPDVTPHHTPLKVVAGNWQNNSFLANENLFDVIIADYLVGAIEGFAPYYQDQICGRLEKLLAPGGRIYLVGLQPLSESQSPAGSSDADVEAGKLIQEVARTRDACLLLAGRRCYREYPIDWSHRQLEKVGLEVTNSIRLANVYGRSAVTRQLEVGRRHVPMFKDSVLADNMQQALDRVDERLEQEFGPGGLPKEEQRRIRFGFDYVISARNTGSFQFKRVYPIGLFSLSLITAMSTYEKTLIPPLNFSMVASGVYRSGFPNRKNHAFLQQLGLKSVLYLCHQGHQPENVVFFKENNIEVFQCPIDGNKEPFISINPDAMADALRHLLDVRNHPILVHCTKGTHRTGCVIGCMRKMENWSLTSIIDEYCRFAGPRMRLLDQQFIEFFTPTIQYDERQKPKWLSTTV</sequence>
<dbReference type="InterPro" id="IPR020422">
    <property type="entry name" value="TYR_PHOSPHATASE_DUAL_dom"/>
</dbReference>
<dbReference type="InterPro" id="IPR004861">
    <property type="entry name" value="Siw14-like"/>
</dbReference>
<dbReference type="AlphaFoldDB" id="A0AAD9GAR3"/>
<dbReference type="InterPro" id="IPR029063">
    <property type="entry name" value="SAM-dependent_MTases_sf"/>
</dbReference>
<comment type="catalytic activity">
    <reaction evidence="7">
        <text>6-diphospho-1D-myo-inositol pentakisphosphate + H2O = 1D-myo-inositol hexakisphosphate + phosphate + H(+)</text>
        <dbReference type="Rhea" id="RHEA:79703"/>
        <dbReference type="ChEBI" id="CHEBI:15377"/>
        <dbReference type="ChEBI" id="CHEBI:15378"/>
        <dbReference type="ChEBI" id="CHEBI:43474"/>
        <dbReference type="ChEBI" id="CHEBI:58130"/>
        <dbReference type="ChEBI" id="CHEBI:230534"/>
        <dbReference type="EC" id="3.6.1.52"/>
    </reaction>
    <physiologicalReaction direction="left-to-right" evidence="7">
        <dbReference type="Rhea" id="RHEA:79704"/>
    </physiologicalReaction>
</comment>
<dbReference type="Gene3D" id="3.90.190.10">
    <property type="entry name" value="Protein tyrosine phosphatase superfamily"/>
    <property type="match status" value="1"/>
</dbReference>
<dbReference type="Proteomes" id="UP001259832">
    <property type="component" value="Unassembled WGS sequence"/>
</dbReference>
<gene>
    <name evidence="10" type="ORF">P3T76_010764</name>
</gene>
<feature type="domain" description="Tyrosine specific protein phosphatases" evidence="9">
    <location>
        <begin position="391"/>
        <end position="423"/>
    </location>
</feature>
<dbReference type="GO" id="GO:0005737">
    <property type="term" value="C:cytoplasm"/>
    <property type="evidence" value="ECO:0007669"/>
    <property type="project" value="TreeGrafter"/>
</dbReference>
<evidence type="ECO:0000256" key="1">
    <source>
        <dbReference type="ARBA" id="ARBA00012527"/>
    </source>
</evidence>
<evidence type="ECO:0000259" key="8">
    <source>
        <dbReference type="PROSITE" id="PS50054"/>
    </source>
</evidence>
<dbReference type="PROSITE" id="PS50054">
    <property type="entry name" value="TYR_PHOSPHATASE_DUAL"/>
    <property type="match status" value="1"/>
</dbReference>
<keyword evidence="11" id="KW-1185">Reference proteome</keyword>
<dbReference type="InterPro" id="IPR016130">
    <property type="entry name" value="Tyr_Pase_AS"/>
</dbReference>
<dbReference type="Gene3D" id="3.40.50.150">
    <property type="entry name" value="Vaccinia Virus protein VP39"/>
    <property type="match status" value="1"/>
</dbReference>
<evidence type="ECO:0000256" key="4">
    <source>
        <dbReference type="ARBA" id="ARBA00047342"/>
    </source>
</evidence>
<dbReference type="InterPro" id="IPR029021">
    <property type="entry name" value="Prot-tyrosine_phosphatase-like"/>
</dbReference>
<organism evidence="10 11">
    <name type="scientific">Phytophthora citrophthora</name>
    <dbReference type="NCBI Taxonomy" id="4793"/>
    <lineage>
        <taxon>Eukaryota</taxon>
        <taxon>Sar</taxon>
        <taxon>Stramenopiles</taxon>
        <taxon>Oomycota</taxon>
        <taxon>Peronosporomycetes</taxon>
        <taxon>Peronosporales</taxon>
        <taxon>Peronosporaceae</taxon>
        <taxon>Phytophthora</taxon>
    </lineage>
</organism>
<evidence type="ECO:0000259" key="9">
    <source>
        <dbReference type="PROSITE" id="PS50056"/>
    </source>
</evidence>
<comment type="catalytic activity">
    <reaction evidence="4">
        <text>5-diphospho-1D-myo-inositol 1,2,3,4,6-pentakisphosphate + H2O = 1D-myo-inositol hexakisphosphate + phosphate + H(+)</text>
        <dbReference type="Rhea" id="RHEA:22384"/>
        <dbReference type="ChEBI" id="CHEBI:15377"/>
        <dbReference type="ChEBI" id="CHEBI:15378"/>
        <dbReference type="ChEBI" id="CHEBI:43474"/>
        <dbReference type="ChEBI" id="CHEBI:58130"/>
        <dbReference type="ChEBI" id="CHEBI:58628"/>
        <dbReference type="EC" id="3.6.1.52"/>
    </reaction>
    <physiologicalReaction direction="left-to-right" evidence="4">
        <dbReference type="Rhea" id="RHEA:22385"/>
    </physiologicalReaction>
</comment>
<protein>
    <recommendedName>
        <fullName evidence="1">diphosphoinositol-polyphosphate diphosphatase</fullName>
        <ecNumber evidence="1">3.6.1.52</ecNumber>
    </recommendedName>
</protein>
<dbReference type="PANTHER" id="PTHR31126:SF48">
    <property type="entry name" value="INOSITOL PHOSPHATASE SIW14"/>
    <property type="match status" value="1"/>
</dbReference>
<evidence type="ECO:0000313" key="10">
    <source>
        <dbReference type="EMBL" id="KAK1934998.1"/>
    </source>
</evidence>
<comment type="catalytic activity">
    <reaction evidence="5">
        <text>3,5-bis(diphospho)-1D-myo-inositol 1,2,4,6-tetrakisphosphate + H2O = 3-diphospho-1D-myo-inositol 1,2,4,5,6-pentakisphosphate + phosphate + 2 H(+)</text>
        <dbReference type="Rhea" id="RHEA:56312"/>
        <dbReference type="ChEBI" id="CHEBI:15377"/>
        <dbReference type="ChEBI" id="CHEBI:15378"/>
        <dbReference type="ChEBI" id="CHEBI:43474"/>
        <dbReference type="ChEBI" id="CHEBI:140372"/>
        <dbReference type="ChEBI" id="CHEBI:140374"/>
        <dbReference type="EC" id="3.6.1.52"/>
    </reaction>
    <physiologicalReaction direction="left-to-right" evidence="5">
        <dbReference type="Rhea" id="RHEA:56313"/>
    </physiologicalReaction>
</comment>
<dbReference type="InterPro" id="IPR000387">
    <property type="entry name" value="Tyr_Pase_dom"/>
</dbReference>
<reference evidence="10" key="1">
    <citation type="submission" date="2023-08" db="EMBL/GenBank/DDBJ databases">
        <title>Reference Genome Resource for the Citrus Pathogen Phytophthora citrophthora.</title>
        <authorList>
            <person name="Moller H."/>
            <person name="Coetzee B."/>
            <person name="Rose L.J."/>
            <person name="Van Niekerk J.M."/>
        </authorList>
    </citation>
    <scope>NUCLEOTIDE SEQUENCE</scope>
    <source>
        <strain evidence="10">STE-U-9442</strain>
    </source>
</reference>
<dbReference type="InterPro" id="IPR020428">
    <property type="entry name" value="PFA-DSPs"/>
</dbReference>
<dbReference type="PANTHER" id="PTHR31126">
    <property type="entry name" value="TYROSINE-PROTEIN PHOSPHATASE"/>
    <property type="match status" value="1"/>
</dbReference>
<evidence type="ECO:0000256" key="6">
    <source>
        <dbReference type="ARBA" id="ARBA00047927"/>
    </source>
</evidence>